<dbReference type="Proteomes" id="UP001528411">
    <property type="component" value="Unassembled WGS sequence"/>
</dbReference>
<organism evidence="1 2">
    <name type="scientific">Psychrosphaera algicola</name>
    <dbReference type="NCBI Taxonomy" id="3023714"/>
    <lineage>
        <taxon>Bacteria</taxon>
        <taxon>Pseudomonadati</taxon>
        <taxon>Pseudomonadota</taxon>
        <taxon>Gammaproteobacteria</taxon>
        <taxon>Alteromonadales</taxon>
        <taxon>Pseudoalteromonadaceae</taxon>
        <taxon>Psychrosphaera</taxon>
    </lineage>
</organism>
<protein>
    <submittedName>
        <fullName evidence="1">Uncharacterized protein</fullName>
    </submittedName>
</protein>
<name>A0ABT5FH64_9GAMM</name>
<reference evidence="1 2" key="1">
    <citation type="submission" date="2023-01" db="EMBL/GenBank/DDBJ databases">
        <title>Psychrosphaera sp. nov., isolated from marine algae.</title>
        <authorList>
            <person name="Bayburt H."/>
            <person name="Choi B.J."/>
            <person name="Kim J.M."/>
            <person name="Choi D.G."/>
            <person name="Jeon C.O."/>
        </authorList>
    </citation>
    <scope>NUCLEOTIDE SEQUENCE [LARGE SCALE GENOMIC DNA]</scope>
    <source>
        <strain evidence="1 2">G1-22</strain>
    </source>
</reference>
<dbReference type="RefSeq" id="WP_272181716.1">
    <property type="nucleotide sequence ID" value="NZ_JAQOMS010000002.1"/>
</dbReference>
<accession>A0ABT5FH64</accession>
<sequence length="51" mass="6129">MQENKQEALSDYFRLAFLRYKPTANLDIRLGRVPLDTFLITEYREVDYAFP</sequence>
<gene>
    <name evidence="1" type="ORF">PN838_19590</name>
</gene>
<evidence type="ECO:0000313" key="2">
    <source>
        <dbReference type="Proteomes" id="UP001528411"/>
    </source>
</evidence>
<evidence type="ECO:0000313" key="1">
    <source>
        <dbReference type="EMBL" id="MDC2890545.1"/>
    </source>
</evidence>
<proteinExistence type="predicted"/>
<comment type="caution">
    <text evidence="1">The sequence shown here is derived from an EMBL/GenBank/DDBJ whole genome shotgun (WGS) entry which is preliminary data.</text>
</comment>
<keyword evidence="2" id="KW-1185">Reference proteome</keyword>
<dbReference type="EMBL" id="JAQOMS010000002">
    <property type="protein sequence ID" value="MDC2890545.1"/>
    <property type="molecule type" value="Genomic_DNA"/>
</dbReference>